<feature type="region of interest" description="Disordered" evidence="1">
    <location>
        <begin position="29"/>
        <end position="55"/>
    </location>
</feature>
<evidence type="ECO:0000259" key="2">
    <source>
        <dbReference type="Pfam" id="PF00646"/>
    </source>
</evidence>
<dbReference type="PANTHER" id="PTHR46023">
    <property type="entry name" value="LIPASE CLASS 3 PROTEIN-LIKE"/>
    <property type="match status" value="1"/>
</dbReference>
<feature type="domain" description="Mono-/di-acylglycerol lipase N-terminal" evidence="3">
    <location>
        <begin position="58"/>
        <end position="99"/>
    </location>
</feature>
<proteinExistence type="predicted"/>
<reference evidence="5" key="1">
    <citation type="journal article" date="2015" name="Proc. Natl. Acad. Sci. U.S.A.">
        <title>Genome sequencing of adzuki bean (Vigna angularis) provides insight into high starch and low fat accumulation and domestication.</title>
        <authorList>
            <person name="Yang K."/>
            <person name="Tian Z."/>
            <person name="Chen C."/>
            <person name="Luo L."/>
            <person name="Zhao B."/>
            <person name="Wang Z."/>
            <person name="Yu L."/>
            <person name="Li Y."/>
            <person name="Sun Y."/>
            <person name="Li W."/>
            <person name="Chen Y."/>
            <person name="Li Y."/>
            <person name="Zhang Y."/>
            <person name="Ai D."/>
            <person name="Zhao J."/>
            <person name="Shang C."/>
            <person name="Ma Y."/>
            <person name="Wu B."/>
            <person name="Wang M."/>
            <person name="Gao L."/>
            <person name="Sun D."/>
            <person name="Zhang P."/>
            <person name="Guo F."/>
            <person name="Wang W."/>
            <person name="Li Y."/>
            <person name="Wang J."/>
            <person name="Varshney R.K."/>
            <person name="Wang J."/>
            <person name="Ling H.Q."/>
            <person name="Wan P."/>
        </authorList>
    </citation>
    <scope>NUCLEOTIDE SEQUENCE</scope>
    <source>
        <strain evidence="5">cv. Jingnong 6</strain>
    </source>
</reference>
<dbReference type="GO" id="GO:0016042">
    <property type="term" value="P:lipid catabolic process"/>
    <property type="evidence" value="ECO:0007669"/>
    <property type="project" value="InterPro"/>
</dbReference>
<feature type="domain" description="F-box" evidence="2">
    <location>
        <begin position="100"/>
        <end position="127"/>
    </location>
</feature>
<dbReference type="PANTHER" id="PTHR46023:SF6">
    <property type="entry name" value="LIPASE CLASS 3 FAMILY PROTEIN"/>
    <property type="match status" value="1"/>
</dbReference>
<dbReference type="Pfam" id="PF00646">
    <property type="entry name" value="F-box"/>
    <property type="match status" value="1"/>
</dbReference>
<accession>A0A0L9TVA3</accession>
<dbReference type="Pfam" id="PF03893">
    <property type="entry name" value="Lipase3_N"/>
    <property type="match status" value="1"/>
</dbReference>
<dbReference type="SUPFAM" id="SSF81383">
    <property type="entry name" value="F-box domain"/>
    <property type="match status" value="1"/>
</dbReference>
<evidence type="ECO:0000313" key="4">
    <source>
        <dbReference type="EMBL" id="KOM34109.1"/>
    </source>
</evidence>
<protein>
    <recommendedName>
        <fullName evidence="6">F-box domain-containing protein</fullName>
    </recommendedName>
</protein>
<gene>
    <name evidence="4" type="ORF">LR48_Vigan02g025900</name>
</gene>
<dbReference type="AlphaFoldDB" id="A0A0L9TVA3"/>
<organism evidence="4 5">
    <name type="scientific">Phaseolus angularis</name>
    <name type="common">Azuki bean</name>
    <name type="synonym">Vigna angularis</name>
    <dbReference type="NCBI Taxonomy" id="3914"/>
    <lineage>
        <taxon>Eukaryota</taxon>
        <taxon>Viridiplantae</taxon>
        <taxon>Streptophyta</taxon>
        <taxon>Embryophyta</taxon>
        <taxon>Tracheophyta</taxon>
        <taxon>Spermatophyta</taxon>
        <taxon>Magnoliopsida</taxon>
        <taxon>eudicotyledons</taxon>
        <taxon>Gunneridae</taxon>
        <taxon>Pentapetalae</taxon>
        <taxon>rosids</taxon>
        <taxon>fabids</taxon>
        <taxon>Fabales</taxon>
        <taxon>Fabaceae</taxon>
        <taxon>Papilionoideae</taxon>
        <taxon>50 kb inversion clade</taxon>
        <taxon>NPAAA clade</taxon>
        <taxon>indigoferoid/millettioid clade</taxon>
        <taxon>Phaseoleae</taxon>
        <taxon>Vigna</taxon>
    </lineage>
</organism>
<dbReference type="STRING" id="3914.A0A0L9TVA3"/>
<dbReference type="InterPro" id="IPR001810">
    <property type="entry name" value="F-box_dom"/>
</dbReference>
<name>A0A0L9TVA3_PHAAN</name>
<evidence type="ECO:0000313" key="5">
    <source>
        <dbReference type="Proteomes" id="UP000053144"/>
    </source>
</evidence>
<dbReference type="OMA" id="FRFTYSE"/>
<dbReference type="EMBL" id="CM003372">
    <property type="protein sequence ID" value="KOM34109.1"/>
    <property type="molecule type" value="Genomic_DNA"/>
</dbReference>
<dbReference type="Gramene" id="KOM34109">
    <property type="protein sequence ID" value="KOM34109"/>
    <property type="gene ID" value="LR48_Vigan02g025900"/>
</dbReference>
<dbReference type="InterPro" id="IPR005592">
    <property type="entry name" value="Mono/diacylglycerol_lipase_N"/>
</dbReference>
<dbReference type="Proteomes" id="UP000053144">
    <property type="component" value="Chromosome 2"/>
</dbReference>
<feature type="compositionally biased region" description="Basic and acidic residues" evidence="1">
    <location>
        <begin position="29"/>
        <end position="43"/>
    </location>
</feature>
<sequence>MAAGTMATAAGAALMLFYVLSRWLSRKTEEDNKDHGGGDDMSKSSRSVRRRRLSRQPAQALVTLLESIGTKTFRFTYSETFEKWAIGDLASGINYFMRKKWLPVKDLLRFKCVSKGWNQLVSDSILRHGSFPGLRFCKGDDNEDEEAVAI</sequence>
<evidence type="ECO:0008006" key="6">
    <source>
        <dbReference type="Google" id="ProtNLM"/>
    </source>
</evidence>
<dbReference type="InterPro" id="IPR036047">
    <property type="entry name" value="F-box-like_dom_sf"/>
</dbReference>
<evidence type="ECO:0000259" key="3">
    <source>
        <dbReference type="Pfam" id="PF03893"/>
    </source>
</evidence>
<evidence type="ECO:0000256" key="1">
    <source>
        <dbReference type="SAM" id="MobiDB-lite"/>
    </source>
</evidence>